<keyword evidence="6" id="KW-1185">Reference proteome</keyword>
<evidence type="ECO:0000313" key="5">
    <source>
        <dbReference type="EMBL" id="MRX71746.1"/>
    </source>
</evidence>
<accession>A0A7X2IXQ0</accession>
<evidence type="ECO:0000313" key="6">
    <source>
        <dbReference type="Proteomes" id="UP000448867"/>
    </source>
</evidence>
<dbReference type="CDD" id="cd07377">
    <property type="entry name" value="WHTH_GntR"/>
    <property type="match status" value="1"/>
</dbReference>
<proteinExistence type="predicted"/>
<dbReference type="PRINTS" id="PR00035">
    <property type="entry name" value="HTHGNTR"/>
</dbReference>
<keyword evidence="1" id="KW-0805">Transcription regulation</keyword>
<evidence type="ECO:0000259" key="4">
    <source>
        <dbReference type="PROSITE" id="PS50949"/>
    </source>
</evidence>
<dbReference type="AlphaFoldDB" id="A0A7X2IXQ0"/>
<sequence length="205" mass="23458">MKASTSKVYVEILRQIRTIIEQDGLSAGDKIPSERELAERLNVGRSSVREALRALELLGMIETRRGEGTFIKDFRDHHLVDLLGTFILQDSKAVLDLLDMNNMLEKNALNLLLETESTDEYMEKLAALKEQKLDHRECMMELVALADNRLLFRIWVVLNEYVRAALPSVFSRGTDYTELIGALAENDRVLVYQAYEKLALKENVE</sequence>
<reference evidence="5 6" key="1">
    <citation type="submission" date="2019-11" db="EMBL/GenBank/DDBJ databases">
        <title>Bacillus lacus genome.</title>
        <authorList>
            <person name="Allen C.J."/>
            <person name="Newman J.D."/>
        </authorList>
    </citation>
    <scope>NUCLEOTIDE SEQUENCE [LARGE SCALE GENOMIC DNA]</scope>
    <source>
        <strain evidence="5 6">KCTC 33946</strain>
    </source>
</reference>
<dbReference type="GO" id="GO:0003677">
    <property type="term" value="F:DNA binding"/>
    <property type="evidence" value="ECO:0007669"/>
    <property type="project" value="UniProtKB-KW"/>
</dbReference>
<dbReference type="PANTHER" id="PTHR43537">
    <property type="entry name" value="TRANSCRIPTIONAL REGULATOR, GNTR FAMILY"/>
    <property type="match status" value="1"/>
</dbReference>
<gene>
    <name evidence="5" type="ORF">GJU40_06095</name>
</gene>
<dbReference type="PANTHER" id="PTHR43537:SF54">
    <property type="entry name" value="TRANSCRIPTIONAL REGULATOR, GNTR FAMILY"/>
    <property type="match status" value="1"/>
</dbReference>
<keyword evidence="3" id="KW-0804">Transcription</keyword>
<dbReference type="SUPFAM" id="SSF46785">
    <property type="entry name" value="Winged helix' DNA-binding domain"/>
    <property type="match status" value="1"/>
</dbReference>
<dbReference type="RefSeq" id="WP_154306885.1">
    <property type="nucleotide sequence ID" value="NZ_WKKI01000007.1"/>
</dbReference>
<keyword evidence="2" id="KW-0238">DNA-binding</keyword>
<dbReference type="PROSITE" id="PS50949">
    <property type="entry name" value="HTH_GNTR"/>
    <property type="match status" value="1"/>
</dbReference>
<dbReference type="GO" id="GO:0003700">
    <property type="term" value="F:DNA-binding transcription factor activity"/>
    <property type="evidence" value="ECO:0007669"/>
    <property type="project" value="InterPro"/>
</dbReference>
<dbReference type="SMART" id="SM00345">
    <property type="entry name" value="HTH_GNTR"/>
    <property type="match status" value="1"/>
</dbReference>
<evidence type="ECO:0000256" key="2">
    <source>
        <dbReference type="ARBA" id="ARBA00023125"/>
    </source>
</evidence>
<evidence type="ECO:0000256" key="1">
    <source>
        <dbReference type="ARBA" id="ARBA00023015"/>
    </source>
</evidence>
<dbReference type="Proteomes" id="UP000448867">
    <property type="component" value="Unassembled WGS sequence"/>
</dbReference>
<feature type="domain" description="HTH gntR-type" evidence="4">
    <location>
        <begin position="6"/>
        <end position="74"/>
    </location>
</feature>
<protein>
    <submittedName>
        <fullName evidence="5">GntR family transcriptional regulator</fullName>
    </submittedName>
</protein>
<dbReference type="InterPro" id="IPR036390">
    <property type="entry name" value="WH_DNA-bd_sf"/>
</dbReference>
<organism evidence="5 6">
    <name type="scientific">Metabacillus lacus</name>
    <dbReference type="NCBI Taxonomy" id="1983721"/>
    <lineage>
        <taxon>Bacteria</taxon>
        <taxon>Bacillati</taxon>
        <taxon>Bacillota</taxon>
        <taxon>Bacilli</taxon>
        <taxon>Bacillales</taxon>
        <taxon>Bacillaceae</taxon>
        <taxon>Metabacillus</taxon>
    </lineage>
</organism>
<name>A0A7X2IXQ0_9BACI</name>
<dbReference type="EMBL" id="WKKI01000007">
    <property type="protein sequence ID" value="MRX71746.1"/>
    <property type="molecule type" value="Genomic_DNA"/>
</dbReference>
<comment type="caution">
    <text evidence="5">The sequence shown here is derived from an EMBL/GenBank/DDBJ whole genome shotgun (WGS) entry which is preliminary data.</text>
</comment>
<dbReference type="Gene3D" id="1.10.10.10">
    <property type="entry name" value="Winged helix-like DNA-binding domain superfamily/Winged helix DNA-binding domain"/>
    <property type="match status" value="1"/>
</dbReference>
<dbReference type="Pfam" id="PF00392">
    <property type="entry name" value="GntR"/>
    <property type="match status" value="1"/>
</dbReference>
<dbReference type="InterPro" id="IPR000524">
    <property type="entry name" value="Tscrpt_reg_HTH_GntR"/>
</dbReference>
<dbReference type="InterPro" id="IPR036388">
    <property type="entry name" value="WH-like_DNA-bd_sf"/>
</dbReference>
<dbReference type="OrthoDB" id="9799482at2"/>
<evidence type="ECO:0000256" key="3">
    <source>
        <dbReference type="ARBA" id="ARBA00023163"/>
    </source>
</evidence>